<accession>A0A5B7K5L9</accession>
<sequence>MTFRFRFPELHWGAENLTHPRIPARSGTRPQDHKEQGDGQEAVNVHKLAATGSRNGAGEEMARSKSWL</sequence>
<gene>
    <name evidence="2" type="ORF">E2C01_100022</name>
</gene>
<evidence type="ECO:0000313" key="2">
    <source>
        <dbReference type="EMBL" id="MPD04341.1"/>
    </source>
</evidence>
<reference evidence="2 3" key="1">
    <citation type="submission" date="2019-05" db="EMBL/GenBank/DDBJ databases">
        <title>Another draft genome of Portunus trituberculatus and its Hox gene families provides insights of decapod evolution.</title>
        <authorList>
            <person name="Jeong J.-H."/>
            <person name="Song I."/>
            <person name="Kim S."/>
            <person name="Choi T."/>
            <person name="Kim D."/>
            <person name="Ryu S."/>
            <person name="Kim W."/>
        </authorList>
    </citation>
    <scope>NUCLEOTIDE SEQUENCE [LARGE SCALE GENOMIC DNA]</scope>
    <source>
        <tissue evidence="2">Muscle</tissue>
    </source>
</reference>
<dbReference type="EMBL" id="VSRR010140634">
    <property type="protein sequence ID" value="MPD04341.1"/>
    <property type="molecule type" value="Genomic_DNA"/>
</dbReference>
<feature type="region of interest" description="Disordered" evidence="1">
    <location>
        <begin position="18"/>
        <end position="68"/>
    </location>
</feature>
<proteinExistence type="predicted"/>
<evidence type="ECO:0000256" key="1">
    <source>
        <dbReference type="SAM" id="MobiDB-lite"/>
    </source>
</evidence>
<name>A0A5B7K5L9_PORTR</name>
<organism evidence="2 3">
    <name type="scientific">Portunus trituberculatus</name>
    <name type="common">Swimming crab</name>
    <name type="synonym">Neptunus trituberculatus</name>
    <dbReference type="NCBI Taxonomy" id="210409"/>
    <lineage>
        <taxon>Eukaryota</taxon>
        <taxon>Metazoa</taxon>
        <taxon>Ecdysozoa</taxon>
        <taxon>Arthropoda</taxon>
        <taxon>Crustacea</taxon>
        <taxon>Multicrustacea</taxon>
        <taxon>Malacostraca</taxon>
        <taxon>Eumalacostraca</taxon>
        <taxon>Eucarida</taxon>
        <taxon>Decapoda</taxon>
        <taxon>Pleocyemata</taxon>
        <taxon>Brachyura</taxon>
        <taxon>Eubrachyura</taxon>
        <taxon>Portunoidea</taxon>
        <taxon>Portunidae</taxon>
        <taxon>Portuninae</taxon>
        <taxon>Portunus</taxon>
    </lineage>
</organism>
<protein>
    <submittedName>
        <fullName evidence="2">Uncharacterized protein</fullName>
    </submittedName>
</protein>
<keyword evidence="3" id="KW-1185">Reference proteome</keyword>
<dbReference type="Proteomes" id="UP000324222">
    <property type="component" value="Unassembled WGS sequence"/>
</dbReference>
<evidence type="ECO:0000313" key="3">
    <source>
        <dbReference type="Proteomes" id="UP000324222"/>
    </source>
</evidence>
<comment type="caution">
    <text evidence="2">The sequence shown here is derived from an EMBL/GenBank/DDBJ whole genome shotgun (WGS) entry which is preliminary data.</text>
</comment>
<dbReference type="AlphaFoldDB" id="A0A5B7K5L9"/>